<dbReference type="RefSeq" id="XP_013906353.1">
    <property type="nucleotide sequence ID" value="XM_014050899.1"/>
</dbReference>
<feature type="compositionally biased region" description="Basic and acidic residues" evidence="1">
    <location>
        <begin position="64"/>
        <end position="74"/>
    </location>
</feature>
<feature type="compositionally biased region" description="Gly residues" evidence="1">
    <location>
        <begin position="227"/>
        <end position="242"/>
    </location>
</feature>
<sequence>MALEEVIDTLKRLPEQPSPHPGNPAAYWEATALRLQLLRALLPLAGPFALEEEDEAAASGAGRKRGDYTAEPRRQPVVGIVEVSQDSDDEDDSGSARPGAARLAALKQQQQRRRLAAAALEVAALYSAGGSGGGFDDDAVSDPDHDHGGDPWPAEAAARDAFRPVGAAAAGCGDQELVTSAPLLALARETWLESLRLPTPWADAAAARLAGQLVATLAGLLAQSSDGSGGGGIGGGGGGGSGARQEAPPEGRALRSAVVQWLLPGLREPLFAPHRHTQAQERGSPDAYSGPGPFQRSLAARKLAWAAQQLPCPLLTAPAAAALLPLALAASDDASGPVSRLGAAALHRLAAAAPPGALEMQRELLLARARRLVVGCEGGVWGSAMPAAVAVVLALEPQDDPRSEALHSLFKELLTEAERAAHKLPQRLVFLACAARLLPRLRLHAARHLPCAAPLLLEWSVTHDAGSRAAALGCLEALLLCCWPRAAAHGAVVWRYLLAAARAVDLDGFCGDWGSSAAAEGGGEKGGGGRAEGGDGGAAAAAVLSAARLLLAICGPQDLAAAGGAAAAQGSAADKAGPCASALHALLAQASVS</sequence>
<accession>A0A0D2LLT9</accession>
<organism evidence="2 3">
    <name type="scientific">Monoraphidium neglectum</name>
    <dbReference type="NCBI Taxonomy" id="145388"/>
    <lineage>
        <taxon>Eukaryota</taxon>
        <taxon>Viridiplantae</taxon>
        <taxon>Chlorophyta</taxon>
        <taxon>core chlorophytes</taxon>
        <taxon>Chlorophyceae</taxon>
        <taxon>CS clade</taxon>
        <taxon>Sphaeropleales</taxon>
        <taxon>Selenastraceae</taxon>
        <taxon>Monoraphidium</taxon>
    </lineage>
</organism>
<feature type="region of interest" description="Disordered" evidence="1">
    <location>
        <begin position="135"/>
        <end position="154"/>
    </location>
</feature>
<dbReference type="EMBL" id="KK100272">
    <property type="protein sequence ID" value="KIZ07334.1"/>
    <property type="molecule type" value="Genomic_DNA"/>
</dbReference>
<gene>
    <name evidence="2" type="ORF">MNEG_0621</name>
</gene>
<reference evidence="2 3" key="1">
    <citation type="journal article" date="2013" name="BMC Genomics">
        <title>Reconstruction of the lipid metabolism for the microalga Monoraphidium neglectum from its genome sequence reveals characteristics suitable for biofuel production.</title>
        <authorList>
            <person name="Bogen C."/>
            <person name="Al-Dilaimi A."/>
            <person name="Albersmeier A."/>
            <person name="Wichmann J."/>
            <person name="Grundmann M."/>
            <person name="Rupp O."/>
            <person name="Lauersen K.J."/>
            <person name="Blifernez-Klassen O."/>
            <person name="Kalinowski J."/>
            <person name="Goesmann A."/>
            <person name="Mussgnug J.H."/>
            <person name="Kruse O."/>
        </authorList>
    </citation>
    <scope>NUCLEOTIDE SEQUENCE [LARGE SCALE GENOMIC DNA]</scope>
    <source>
        <strain evidence="2 3">SAG 48.87</strain>
    </source>
</reference>
<evidence type="ECO:0000313" key="3">
    <source>
        <dbReference type="Proteomes" id="UP000054498"/>
    </source>
</evidence>
<proteinExistence type="predicted"/>
<dbReference type="Proteomes" id="UP000054498">
    <property type="component" value="Unassembled WGS sequence"/>
</dbReference>
<evidence type="ECO:0000313" key="2">
    <source>
        <dbReference type="EMBL" id="KIZ07334.1"/>
    </source>
</evidence>
<evidence type="ECO:0000256" key="1">
    <source>
        <dbReference type="SAM" id="MobiDB-lite"/>
    </source>
</evidence>
<name>A0A0D2LLT9_9CHLO</name>
<feature type="region of interest" description="Disordered" evidence="1">
    <location>
        <begin position="58"/>
        <end position="98"/>
    </location>
</feature>
<protein>
    <submittedName>
        <fullName evidence="2">Uncharacterized protein</fullName>
    </submittedName>
</protein>
<dbReference type="KEGG" id="mng:MNEG_0621"/>
<dbReference type="AlphaFoldDB" id="A0A0D2LLT9"/>
<dbReference type="STRING" id="145388.A0A0D2LLT9"/>
<dbReference type="PANTHER" id="PTHR14873:SF1">
    <property type="entry name" value="OS06G0694100 PROTEIN"/>
    <property type="match status" value="1"/>
</dbReference>
<feature type="region of interest" description="Disordered" evidence="1">
    <location>
        <begin position="226"/>
        <end position="250"/>
    </location>
</feature>
<dbReference type="GeneID" id="25726739"/>
<keyword evidence="3" id="KW-1185">Reference proteome</keyword>
<dbReference type="OrthoDB" id="10676444at2759"/>
<dbReference type="PANTHER" id="PTHR14873">
    <property type="entry name" value="OS06G0694100 PROTEIN"/>
    <property type="match status" value="1"/>
</dbReference>